<keyword evidence="5 10" id="KW-0808">Transferase</keyword>
<evidence type="ECO:0000256" key="3">
    <source>
        <dbReference type="ARBA" id="ARBA00012206"/>
    </source>
</evidence>
<evidence type="ECO:0000256" key="4">
    <source>
        <dbReference type="ARBA" id="ARBA00020837"/>
    </source>
</evidence>
<dbReference type="AlphaFoldDB" id="A0A242L1C1"/>
<dbReference type="UniPathway" id="UPA00621"/>
<accession>A0A242L1C1</accession>
<comment type="caution">
    <text evidence="11">The sequence shown here is derived from an EMBL/GenBank/DDBJ whole genome shotgun (WGS) entry which is preliminary data.</text>
</comment>
<dbReference type="PANTHER" id="PTHR39453:SF1">
    <property type="entry name" value="PHOSPHATE PROPANOYLTRANSFERASE"/>
    <property type="match status" value="1"/>
</dbReference>
<keyword evidence="6" id="KW-0479">Metal-binding</keyword>
<name>A0A242L1C1_ENTMU</name>
<evidence type="ECO:0000256" key="5">
    <source>
        <dbReference type="ARBA" id="ARBA00022679"/>
    </source>
</evidence>
<dbReference type="PIRSF" id="PIRSF010130">
    <property type="entry name" value="PduL"/>
    <property type="match status" value="1"/>
</dbReference>
<dbReference type="Pfam" id="PF06130">
    <property type="entry name" value="PTAC"/>
    <property type="match status" value="1"/>
</dbReference>
<comment type="pathway">
    <text evidence="10">Polyol metabolism; 1,2-propanediol degradation.</text>
</comment>
<dbReference type="PANTHER" id="PTHR39453">
    <property type="entry name" value="PHOSPHATE PROPANOYLTRANSFERASE"/>
    <property type="match status" value="1"/>
</dbReference>
<dbReference type="RefSeq" id="WP_086334721.1">
    <property type="nucleotide sequence ID" value="NZ_NGMS01000001.1"/>
</dbReference>
<comment type="cofactor">
    <cofactor evidence="1">
        <name>Zn(2+)</name>
        <dbReference type="ChEBI" id="CHEBI:29105"/>
    </cofactor>
</comment>
<sequence>MLDFSKAELKEIVRKVIADLDQTFPIGISNRHIHLTPAHFEQLFPGQSIEKLRDLKQPGEFAAKQTVTLIGPKGKIERVRILGPFRNRSQVEVSKTDARLLGINPPIKLSGDLDEAVEITLMSEAASITIPATIIAQRHIHLNHEDMKRLDLHKDESVSVEILSGERGTFYHEVALRPHEKFIMEMHIDTDEANAANVTTETRARIIR</sequence>
<dbReference type="Proteomes" id="UP000195024">
    <property type="component" value="Unassembled WGS sequence"/>
</dbReference>
<dbReference type="GO" id="GO:0046872">
    <property type="term" value="F:metal ion binding"/>
    <property type="evidence" value="ECO:0007669"/>
    <property type="project" value="UniProtKB-KW"/>
</dbReference>
<evidence type="ECO:0000256" key="10">
    <source>
        <dbReference type="PIRNR" id="PIRNR010130"/>
    </source>
</evidence>
<keyword evidence="8 10" id="KW-0012">Acyltransferase</keyword>
<comment type="similarity">
    <text evidence="2 10">Belongs to the PduL family.</text>
</comment>
<evidence type="ECO:0000256" key="9">
    <source>
        <dbReference type="ARBA" id="ARBA00047589"/>
    </source>
</evidence>
<keyword evidence="7" id="KW-0862">Zinc</keyword>
<protein>
    <recommendedName>
        <fullName evidence="4 10">Phosphate propanoyltransferase</fullName>
        <ecNumber evidence="3 10">2.3.1.222</ecNumber>
    </recommendedName>
</protein>
<comment type="catalytic activity">
    <reaction evidence="9 10">
        <text>propanoyl-CoA + phosphate = propanoyl phosphate + CoA</text>
        <dbReference type="Rhea" id="RHEA:28046"/>
        <dbReference type="ChEBI" id="CHEBI:43474"/>
        <dbReference type="ChEBI" id="CHEBI:57287"/>
        <dbReference type="ChEBI" id="CHEBI:57392"/>
        <dbReference type="ChEBI" id="CHEBI:58933"/>
        <dbReference type="EC" id="2.3.1.222"/>
    </reaction>
</comment>
<evidence type="ECO:0000256" key="7">
    <source>
        <dbReference type="ARBA" id="ARBA00022833"/>
    </source>
</evidence>
<reference evidence="11 12" key="1">
    <citation type="submission" date="2017-05" db="EMBL/GenBank/DDBJ databases">
        <title>The Genome Sequence of Enterococcus mundtii 6B1_DIV0119.</title>
        <authorList>
            <consortium name="The Broad Institute Genomics Platform"/>
            <consortium name="The Broad Institute Genomic Center for Infectious Diseases"/>
            <person name="Earl A."/>
            <person name="Manson A."/>
            <person name="Schwartman J."/>
            <person name="Gilmore M."/>
            <person name="Abouelleil A."/>
            <person name="Cao P."/>
            <person name="Chapman S."/>
            <person name="Cusick C."/>
            <person name="Shea T."/>
            <person name="Young S."/>
            <person name="Neafsey D."/>
            <person name="Nusbaum C."/>
            <person name="Birren B."/>
        </authorList>
    </citation>
    <scope>NUCLEOTIDE SEQUENCE [LARGE SCALE GENOMIC DNA]</scope>
    <source>
        <strain evidence="11 12">6B1_DIV0119</strain>
    </source>
</reference>
<evidence type="ECO:0000256" key="2">
    <source>
        <dbReference type="ARBA" id="ARBA00007342"/>
    </source>
</evidence>
<evidence type="ECO:0000313" key="12">
    <source>
        <dbReference type="Proteomes" id="UP000195024"/>
    </source>
</evidence>
<dbReference type="EC" id="2.3.1.222" evidence="3 10"/>
<organism evidence="11 12">
    <name type="scientific">Enterococcus mundtii</name>
    <dbReference type="NCBI Taxonomy" id="53346"/>
    <lineage>
        <taxon>Bacteria</taxon>
        <taxon>Bacillati</taxon>
        <taxon>Bacillota</taxon>
        <taxon>Bacilli</taxon>
        <taxon>Lactobacillales</taxon>
        <taxon>Enterococcaceae</taxon>
        <taxon>Enterococcus</taxon>
    </lineage>
</organism>
<comment type="function">
    <text evidence="10">Involved in 1,2-propanediol (1,2-PD) degradation by catalyzing the conversion of propanoyl-CoA to propanoyl-phosphate.</text>
</comment>
<evidence type="ECO:0000256" key="6">
    <source>
        <dbReference type="ARBA" id="ARBA00022723"/>
    </source>
</evidence>
<dbReference type="EMBL" id="NGMS01000001">
    <property type="protein sequence ID" value="OTP27402.1"/>
    <property type="molecule type" value="Genomic_DNA"/>
</dbReference>
<gene>
    <name evidence="11" type="ORF">A5802_001137</name>
</gene>
<dbReference type="InterPro" id="IPR008300">
    <property type="entry name" value="PTAC"/>
</dbReference>
<evidence type="ECO:0000256" key="1">
    <source>
        <dbReference type="ARBA" id="ARBA00001947"/>
    </source>
</evidence>
<evidence type="ECO:0000313" key="11">
    <source>
        <dbReference type="EMBL" id="OTP27402.1"/>
    </source>
</evidence>
<evidence type="ECO:0000256" key="8">
    <source>
        <dbReference type="ARBA" id="ARBA00023315"/>
    </source>
</evidence>
<proteinExistence type="inferred from homology"/>
<dbReference type="GO" id="GO:0016747">
    <property type="term" value="F:acyltransferase activity, transferring groups other than amino-acyl groups"/>
    <property type="evidence" value="ECO:0007669"/>
    <property type="project" value="InterPro"/>
</dbReference>
<dbReference type="GO" id="GO:0051144">
    <property type="term" value="P:1,2-propanediol catabolic process"/>
    <property type="evidence" value="ECO:0007669"/>
    <property type="project" value="UniProtKB-UniPathway"/>
</dbReference>
<dbReference type="NCBIfam" id="NF011652">
    <property type="entry name" value="PRK15070.1"/>
    <property type="match status" value="1"/>
</dbReference>